<evidence type="ECO:0000256" key="1">
    <source>
        <dbReference type="ARBA" id="ARBA00000851"/>
    </source>
</evidence>
<evidence type="ECO:0000256" key="4">
    <source>
        <dbReference type="ARBA" id="ARBA00022722"/>
    </source>
</evidence>
<dbReference type="PANTHER" id="PTHR30195:SF15">
    <property type="entry name" value="TYPE I RESTRICTION ENZYME HINDI ENDONUCLEASE SUBUNIT"/>
    <property type="match status" value="1"/>
</dbReference>
<evidence type="ECO:0000259" key="11">
    <source>
        <dbReference type="Pfam" id="PF04313"/>
    </source>
</evidence>
<dbReference type="AlphaFoldDB" id="A0A3B0PDU1"/>
<evidence type="ECO:0000313" key="13">
    <source>
        <dbReference type="Proteomes" id="UP000259864"/>
    </source>
</evidence>
<dbReference type="InterPro" id="IPR051268">
    <property type="entry name" value="Type-I_R_enzyme_R_subunit"/>
</dbReference>
<feature type="domain" description="Restriction endonuclease type I HsdR N-terminal" evidence="11">
    <location>
        <begin position="52"/>
        <end position="142"/>
    </location>
</feature>
<keyword evidence="4" id="KW-0540">Nuclease</keyword>
<comment type="catalytic activity">
    <reaction evidence="1">
        <text>Endonucleolytic cleavage of DNA to give random double-stranded fragments with terminal 5'-phosphates, ATP is simultaneously hydrolyzed.</text>
        <dbReference type="EC" id="3.1.21.3"/>
    </reaction>
</comment>
<reference evidence="13" key="1">
    <citation type="submission" date="2018-06" db="EMBL/GenBank/DDBJ databases">
        <authorList>
            <consortium name="Pathogen Informatics"/>
        </authorList>
    </citation>
    <scope>NUCLEOTIDE SEQUENCE [LARGE SCALE GENOMIC DNA]</scope>
    <source>
        <strain evidence="13">NCTC10135</strain>
    </source>
</reference>
<evidence type="ECO:0000256" key="6">
    <source>
        <dbReference type="ARBA" id="ARBA00022747"/>
    </source>
</evidence>
<dbReference type="GO" id="GO:0003677">
    <property type="term" value="F:DNA binding"/>
    <property type="evidence" value="ECO:0007669"/>
    <property type="project" value="UniProtKB-KW"/>
</dbReference>
<dbReference type="InterPro" id="IPR007409">
    <property type="entry name" value="Restrct_endonuc_type1_HsdR_N"/>
</dbReference>
<evidence type="ECO:0000313" key="12">
    <source>
        <dbReference type="EMBL" id="SYV89676.1"/>
    </source>
</evidence>
<evidence type="ECO:0000256" key="8">
    <source>
        <dbReference type="ARBA" id="ARBA00022801"/>
    </source>
</evidence>
<keyword evidence="9" id="KW-0067">ATP-binding</keyword>
<dbReference type="PANTHER" id="PTHR30195">
    <property type="entry name" value="TYPE I SITE-SPECIFIC DEOXYRIBONUCLEASE PROTEIN SUBUNIT M AND R"/>
    <property type="match status" value="1"/>
</dbReference>
<name>A0A3B0PDU1_9BACT</name>
<evidence type="ECO:0000256" key="5">
    <source>
        <dbReference type="ARBA" id="ARBA00022741"/>
    </source>
</evidence>
<keyword evidence="7" id="KW-0255">Endonuclease</keyword>
<accession>A0A3B0PDU1</accession>
<dbReference type="KEGG" id="mala:NCTC10135_00168"/>
<evidence type="ECO:0000256" key="9">
    <source>
        <dbReference type="ARBA" id="ARBA00022840"/>
    </source>
</evidence>
<keyword evidence="8 12" id="KW-0378">Hydrolase</keyword>
<evidence type="ECO:0000256" key="10">
    <source>
        <dbReference type="ARBA" id="ARBA00023125"/>
    </source>
</evidence>
<evidence type="ECO:0000256" key="2">
    <source>
        <dbReference type="ARBA" id="ARBA00008598"/>
    </source>
</evidence>
<evidence type="ECO:0000256" key="3">
    <source>
        <dbReference type="ARBA" id="ARBA00012654"/>
    </source>
</evidence>
<comment type="similarity">
    <text evidence="2">Belongs to the HsdR family.</text>
</comment>
<protein>
    <recommendedName>
        <fullName evidence="3">type I site-specific deoxyribonuclease</fullName>
        <ecNumber evidence="3">3.1.21.3</ecNumber>
    </recommendedName>
</protein>
<keyword evidence="10" id="KW-0238">DNA-binding</keyword>
<dbReference type="EMBL" id="LS991949">
    <property type="protein sequence ID" value="SYV89676.1"/>
    <property type="molecule type" value="Genomic_DNA"/>
</dbReference>
<dbReference type="CDD" id="cd22332">
    <property type="entry name" value="HsdR_N"/>
    <property type="match status" value="1"/>
</dbReference>
<dbReference type="GO" id="GO:0005524">
    <property type="term" value="F:ATP binding"/>
    <property type="evidence" value="ECO:0007669"/>
    <property type="project" value="UniProtKB-KW"/>
</dbReference>
<proteinExistence type="inferred from homology"/>
<keyword evidence="5" id="KW-0547">Nucleotide-binding</keyword>
<dbReference type="EC" id="3.1.21.3" evidence="3"/>
<dbReference type="Pfam" id="PF04313">
    <property type="entry name" value="HSDR_N"/>
    <property type="match status" value="1"/>
</dbReference>
<dbReference type="GO" id="GO:0009307">
    <property type="term" value="P:DNA restriction-modification system"/>
    <property type="evidence" value="ECO:0007669"/>
    <property type="project" value="UniProtKB-KW"/>
</dbReference>
<dbReference type="GO" id="GO:0009035">
    <property type="term" value="F:type I site-specific deoxyribonuclease activity"/>
    <property type="evidence" value="ECO:0007669"/>
    <property type="project" value="UniProtKB-EC"/>
</dbReference>
<evidence type="ECO:0000256" key="7">
    <source>
        <dbReference type="ARBA" id="ARBA00022759"/>
    </source>
</evidence>
<keyword evidence="6" id="KW-0680">Restriction system</keyword>
<dbReference type="Proteomes" id="UP000259864">
    <property type="component" value="Chromosome 1"/>
</dbReference>
<organism evidence="12 13">
    <name type="scientific">Metamycoplasma alkalescens</name>
    <dbReference type="NCBI Taxonomy" id="45363"/>
    <lineage>
        <taxon>Bacteria</taxon>
        <taxon>Bacillati</taxon>
        <taxon>Mycoplasmatota</taxon>
        <taxon>Mycoplasmoidales</taxon>
        <taxon>Metamycoplasmataceae</taxon>
        <taxon>Metamycoplasma</taxon>
    </lineage>
</organism>
<gene>
    <name evidence="12" type="primary">hsdR_1</name>
    <name evidence="12" type="ORF">NCTC10135_00168</name>
</gene>
<feature type="non-terminal residue" evidence="12">
    <location>
        <position position="154"/>
    </location>
</feature>
<dbReference type="Gene3D" id="3.90.1570.50">
    <property type="match status" value="1"/>
</dbReference>
<sequence>MNQIMNKVESFHSIADANMFINGERVLIKRTNQDDIDNFNKEIYLKIFGKKEINAGDSIYQIARQVKIKTMLGDRILDLVLLVNGMPFFHIELKNENLHINNAIRQLKNYSEMGLYSRFFKLVQVLVAMKPNQMFYMPNTYKPSNINQTSFLVW</sequence>